<accession>A0ABS3FGE4</accession>
<dbReference type="RefSeq" id="WP_207028980.1">
    <property type="nucleotide sequence ID" value="NZ_JAFLNM010000002.1"/>
</dbReference>
<proteinExistence type="predicted"/>
<keyword evidence="1" id="KW-0732">Signal</keyword>
<dbReference type="PROSITE" id="PS51257">
    <property type="entry name" value="PROKAR_LIPOPROTEIN"/>
    <property type="match status" value="1"/>
</dbReference>
<reference evidence="2 3" key="1">
    <citation type="submission" date="2021-03" db="EMBL/GenBank/DDBJ databases">
        <title>Muricauda lutimaris sp. nov. and Muricauda ruestringensis sp. nov, two marine members of the Flavobacteriaceae isolated from deep sea sediments of Western Pacific.</title>
        <authorList>
            <person name="Zhao S."/>
            <person name="Liu R."/>
        </authorList>
    </citation>
    <scope>NUCLEOTIDE SEQUENCE [LARGE SCALE GENOMIC DNA]</scope>
    <source>
        <strain evidence="2 3">BC31-3-A3</strain>
    </source>
</reference>
<evidence type="ECO:0000313" key="2">
    <source>
        <dbReference type="EMBL" id="MBO0342224.1"/>
    </source>
</evidence>
<dbReference type="Proteomes" id="UP000664807">
    <property type="component" value="Unassembled WGS sequence"/>
</dbReference>
<dbReference type="EMBL" id="JAFLNM010000002">
    <property type="protein sequence ID" value="MBO0342224.1"/>
    <property type="molecule type" value="Genomic_DNA"/>
</dbReference>
<protein>
    <recommendedName>
        <fullName evidence="4">Collagen-like protein</fullName>
    </recommendedName>
</protein>
<feature type="chain" id="PRO_5045795214" description="Collagen-like protein" evidence="1">
    <location>
        <begin position="23"/>
        <end position="233"/>
    </location>
</feature>
<feature type="signal peptide" evidence="1">
    <location>
        <begin position="1"/>
        <end position="22"/>
    </location>
</feature>
<evidence type="ECO:0000313" key="3">
    <source>
        <dbReference type="Proteomes" id="UP000664807"/>
    </source>
</evidence>
<evidence type="ECO:0008006" key="4">
    <source>
        <dbReference type="Google" id="ProtNLM"/>
    </source>
</evidence>
<keyword evidence="3" id="KW-1185">Reference proteome</keyword>
<sequence length="233" mass="24568">MKTLKFLSMAIMCMAMVLVSCTGDRGETGPQGKQGIAGADGANGGDGADGTDGISCWDLNGNGVGDADEDINDDGNFDALDCQGADGTNGVNGSDGNANVQAFNILLTDFSGTNLPFTIPMDPVDLPNYAMLFYLTNKNNVVYAVPGPMEANLFYTRLFYNQDSSNGSIQFVDSTNDAAYNISAGYFINLKIIAIETTTGAKNAQQSIMDELKAAGVDTNDYDAVAEYFGLDK</sequence>
<evidence type="ECO:0000256" key="1">
    <source>
        <dbReference type="SAM" id="SignalP"/>
    </source>
</evidence>
<gene>
    <name evidence="2" type="ORF">J0654_11235</name>
</gene>
<name>A0ABS3FGE4_9FLAO</name>
<comment type="caution">
    <text evidence="2">The sequence shown here is derived from an EMBL/GenBank/DDBJ whole genome shotgun (WGS) entry which is preliminary data.</text>
</comment>
<organism evidence="2 3">
    <name type="scientific">Flagellimonas profundi</name>
    <dbReference type="NCBI Taxonomy" id="2915620"/>
    <lineage>
        <taxon>Bacteria</taxon>
        <taxon>Pseudomonadati</taxon>
        <taxon>Bacteroidota</taxon>
        <taxon>Flavobacteriia</taxon>
        <taxon>Flavobacteriales</taxon>
        <taxon>Flavobacteriaceae</taxon>
        <taxon>Flagellimonas</taxon>
    </lineage>
</organism>